<reference evidence="8 9" key="1">
    <citation type="submission" date="2020-07" db="EMBL/GenBank/DDBJ databases">
        <title>Sequencing the genomes of 1000 actinobacteria strains.</title>
        <authorList>
            <person name="Klenk H.-P."/>
        </authorList>
    </citation>
    <scope>NUCLEOTIDE SEQUENCE [LARGE SCALE GENOMIC DNA]</scope>
    <source>
        <strain evidence="8 9">DSM 29531</strain>
    </source>
</reference>
<dbReference type="Proteomes" id="UP000571817">
    <property type="component" value="Unassembled WGS sequence"/>
</dbReference>
<dbReference type="GO" id="GO:0022857">
    <property type="term" value="F:transmembrane transporter activity"/>
    <property type="evidence" value="ECO:0007669"/>
    <property type="project" value="InterPro"/>
</dbReference>
<dbReference type="AlphaFoldDB" id="A0A853DML2"/>
<gene>
    <name evidence="8" type="ORF">HNR15_002328</name>
</gene>
<feature type="domain" description="Major facilitator superfamily (MFS) profile" evidence="7">
    <location>
        <begin position="1"/>
        <end position="376"/>
    </location>
</feature>
<evidence type="ECO:0000256" key="6">
    <source>
        <dbReference type="SAM" id="Phobius"/>
    </source>
</evidence>
<dbReference type="PROSITE" id="PS50850">
    <property type="entry name" value="MFS"/>
    <property type="match status" value="1"/>
</dbReference>
<feature type="transmembrane region" description="Helical" evidence="6">
    <location>
        <begin position="99"/>
        <end position="119"/>
    </location>
</feature>
<keyword evidence="2" id="KW-1003">Cell membrane</keyword>
<dbReference type="RefSeq" id="WP_179481965.1">
    <property type="nucleotide sequence ID" value="NZ_JACCFW010000001.1"/>
</dbReference>
<feature type="transmembrane region" description="Helical" evidence="6">
    <location>
        <begin position="354"/>
        <end position="372"/>
    </location>
</feature>
<keyword evidence="3 6" id="KW-0812">Transmembrane</keyword>
<feature type="transmembrane region" description="Helical" evidence="6">
    <location>
        <begin position="198"/>
        <end position="223"/>
    </location>
</feature>
<accession>A0A853DML2</accession>
<evidence type="ECO:0000313" key="8">
    <source>
        <dbReference type="EMBL" id="NYJ75365.1"/>
    </source>
</evidence>
<name>A0A853DML2_9MICO</name>
<evidence type="ECO:0000259" key="7">
    <source>
        <dbReference type="PROSITE" id="PS50850"/>
    </source>
</evidence>
<evidence type="ECO:0000256" key="1">
    <source>
        <dbReference type="ARBA" id="ARBA00004651"/>
    </source>
</evidence>
<dbReference type="PANTHER" id="PTHR43124">
    <property type="entry name" value="PURINE EFFLUX PUMP PBUE"/>
    <property type="match status" value="1"/>
</dbReference>
<evidence type="ECO:0000256" key="5">
    <source>
        <dbReference type="ARBA" id="ARBA00023136"/>
    </source>
</evidence>
<evidence type="ECO:0000256" key="4">
    <source>
        <dbReference type="ARBA" id="ARBA00022989"/>
    </source>
</evidence>
<evidence type="ECO:0000256" key="3">
    <source>
        <dbReference type="ARBA" id="ARBA00022692"/>
    </source>
</evidence>
<dbReference type="Pfam" id="PF07690">
    <property type="entry name" value="MFS_1"/>
    <property type="match status" value="1"/>
</dbReference>
<feature type="transmembrane region" description="Helical" evidence="6">
    <location>
        <begin position="235"/>
        <end position="255"/>
    </location>
</feature>
<dbReference type="GO" id="GO:0005886">
    <property type="term" value="C:plasma membrane"/>
    <property type="evidence" value="ECO:0007669"/>
    <property type="project" value="UniProtKB-SubCell"/>
</dbReference>
<feature type="transmembrane region" description="Helical" evidence="6">
    <location>
        <begin position="69"/>
        <end position="93"/>
    </location>
</feature>
<dbReference type="Gene3D" id="1.20.1250.20">
    <property type="entry name" value="MFS general substrate transporter like domains"/>
    <property type="match status" value="1"/>
</dbReference>
<dbReference type="InterPro" id="IPR036259">
    <property type="entry name" value="MFS_trans_sf"/>
</dbReference>
<dbReference type="PANTHER" id="PTHR43124:SF3">
    <property type="entry name" value="CHLORAMPHENICOL EFFLUX PUMP RV0191"/>
    <property type="match status" value="1"/>
</dbReference>
<dbReference type="InterPro" id="IPR020846">
    <property type="entry name" value="MFS_dom"/>
</dbReference>
<organism evidence="8 9">
    <name type="scientific">Allobranchiibius huperziae</name>
    <dbReference type="NCBI Taxonomy" id="1874116"/>
    <lineage>
        <taxon>Bacteria</taxon>
        <taxon>Bacillati</taxon>
        <taxon>Actinomycetota</taxon>
        <taxon>Actinomycetes</taxon>
        <taxon>Micrococcales</taxon>
        <taxon>Dermacoccaceae</taxon>
        <taxon>Allobranchiibius</taxon>
    </lineage>
</organism>
<feature type="transmembrane region" description="Helical" evidence="6">
    <location>
        <begin position="326"/>
        <end position="348"/>
    </location>
</feature>
<sequence>MTWRLYSLAAVTFVFVTAEMFPIGALPQMASGLKVSDGQVGFLLTGYAVVAGLSAVPVVAATRARERRSLIVGAAVLLAVSQLGMALVPGFWAVFCLRVVGALSHGVVWSAGPVIAARLAGPERAGRASSVVFFGGSAGLVLGSPMAAALSQAFGWRPAAALIGILALLAGAAVRLALPALPAEPVHARSDGSVTPSVWGPVAVISGATIVVVTAHYISYTYLAVLMGDRGVHGAQYALALVAYGAAGLLAVRPVGAGTDRSPRRTAAVLVVVLVLGVAALGVARSGWWAVPGLLAWAGAFAAAPVVLQARVLAVAPGDPDRASAAYVTAFQVGIGGGAALGAVALGALGSGSLPWITVVVALPTLAIVLLARRSFG</sequence>
<feature type="transmembrane region" description="Helical" evidence="6">
    <location>
        <begin position="267"/>
        <end position="288"/>
    </location>
</feature>
<comment type="caution">
    <text evidence="8">The sequence shown here is derived from an EMBL/GenBank/DDBJ whole genome shotgun (WGS) entry which is preliminary data.</text>
</comment>
<feature type="transmembrane region" description="Helical" evidence="6">
    <location>
        <begin position="159"/>
        <end position="178"/>
    </location>
</feature>
<proteinExistence type="predicted"/>
<keyword evidence="4 6" id="KW-1133">Transmembrane helix</keyword>
<feature type="transmembrane region" description="Helical" evidence="6">
    <location>
        <begin position="294"/>
        <end position="314"/>
    </location>
</feature>
<evidence type="ECO:0000256" key="2">
    <source>
        <dbReference type="ARBA" id="ARBA00022475"/>
    </source>
</evidence>
<keyword evidence="9" id="KW-1185">Reference proteome</keyword>
<dbReference type="SUPFAM" id="SSF103473">
    <property type="entry name" value="MFS general substrate transporter"/>
    <property type="match status" value="1"/>
</dbReference>
<dbReference type="CDD" id="cd17324">
    <property type="entry name" value="MFS_NepI_like"/>
    <property type="match status" value="1"/>
</dbReference>
<keyword evidence="5 6" id="KW-0472">Membrane</keyword>
<feature type="transmembrane region" description="Helical" evidence="6">
    <location>
        <begin position="42"/>
        <end position="62"/>
    </location>
</feature>
<dbReference type="EMBL" id="JACCFW010000001">
    <property type="protein sequence ID" value="NYJ75365.1"/>
    <property type="molecule type" value="Genomic_DNA"/>
</dbReference>
<comment type="subcellular location">
    <subcellularLocation>
        <location evidence="1">Cell membrane</location>
        <topology evidence="1">Multi-pass membrane protein</topology>
    </subcellularLocation>
</comment>
<dbReference type="InterPro" id="IPR011701">
    <property type="entry name" value="MFS"/>
</dbReference>
<evidence type="ECO:0000313" key="9">
    <source>
        <dbReference type="Proteomes" id="UP000571817"/>
    </source>
</evidence>
<dbReference type="InterPro" id="IPR050189">
    <property type="entry name" value="MFS_Efflux_Transporters"/>
</dbReference>
<feature type="transmembrane region" description="Helical" evidence="6">
    <location>
        <begin position="131"/>
        <end position="153"/>
    </location>
</feature>
<protein>
    <submittedName>
        <fullName evidence="8">Putative MFS family arabinose efflux permease</fullName>
    </submittedName>
</protein>